<gene>
    <name evidence="6" type="ORF">DI536_01085</name>
</gene>
<dbReference type="PROSITE" id="PS50887">
    <property type="entry name" value="GGDEF"/>
    <property type="match status" value="1"/>
</dbReference>
<keyword evidence="3" id="KW-0175">Coiled coil</keyword>
<proteinExistence type="predicted"/>
<dbReference type="GO" id="GO:0052621">
    <property type="term" value="F:diguanylate cyclase activity"/>
    <property type="evidence" value="ECO:0007669"/>
    <property type="project" value="UniProtKB-EC"/>
</dbReference>
<comment type="caution">
    <text evidence="6">The sequence shown here is derived from an EMBL/GenBank/DDBJ whole genome shotgun (WGS) entry which is preliminary data.</text>
</comment>
<dbReference type="InterPro" id="IPR000595">
    <property type="entry name" value="cNMP-bd_dom"/>
</dbReference>
<dbReference type="CDD" id="cd01949">
    <property type="entry name" value="GGDEF"/>
    <property type="match status" value="1"/>
</dbReference>
<dbReference type="Gene3D" id="3.30.70.270">
    <property type="match status" value="1"/>
</dbReference>
<evidence type="ECO:0000256" key="2">
    <source>
        <dbReference type="ARBA" id="ARBA00034247"/>
    </source>
</evidence>
<feature type="domain" description="Cyclic nucleotide-binding" evidence="4">
    <location>
        <begin position="9"/>
        <end position="109"/>
    </location>
</feature>
<dbReference type="SUPFAM" id="SSF55073">
    <property type="entry name" value="Nucleotide cyclase"/>
    <property type="match status" value="1"/>
</dbReference>
<evidence type="ECO:0000313" key="6">
    <source>
        <dbReference type="EMBL" id="PZR18503.1"/>
    </source>
</evidence>
<reference evidence="6 7" key="1">
    <citation type="submission" date="2017-08" db="EMBL/GenBank/DDBJ databases">
        <title>Infants hospitalized years apart are colonized by the same room-sourced microbial strains.</title>
        <authorList>
            <person name="Brooks B."/>
            <person name="Olm M.R."/>
            <person name="Firek B.A."/>
            <person name="Baker R."/>
            <person name="Thomas B.C."/>
            <person name="Morowitz M.J."/>
            <person name="Banfield J.F."/>
        </authorList>
    </citation>
    <scope>NUCLEOTIDE SEQUENCE [LARGE SCALE GENOMIC DNA]</scope>
    <source>
        <strain evidence="6">S2_003_000_R2_14</strain>
    </source>
</reference>
<dbReference type="InterPro" id="IPR050469">
    <property type="entry name" value="Diguanylate_Cyclase"/>
</dbReference>
<evidence type="ECO:0000259" key="4">
    <source>
        <dbReference type="PROSITE" id="PS50042"/>
    </source>
</evidence>
<dbReference type="Proteomes" id="UP000249061">
    <property type="component" value="Unassembled WGS sequence"/>
</dbReference>
<dbReference type="SUPFAM" id="SSF51206">
    <property type="entry name" value="cAMP-binding domain-like"/>
    <property type="match status" value="1"/>
</dbReference>
<dbReference type="Pfam" id="PF00990">
    <property type="entry name" value="GGDEF"/>
    <property type="match status" value="1"/>
</dbReference>
<dbReference type="PANTHER" id="PTHR45138">
    <property type="entry name" value="REGULATORY COMPONENTS OF SENSORY TRANSDUCTION SYSTEM"/>
    <property type="match status" value="1"/>
</dbReference>
<name>A0A2W5TZ64_9BACT</name>
<dbReference type="SMART" id="SM00267">
    <property type="entry name" value="GGDEF"/>
    <property type="match status" value="1"/>
</dbReference>
<dbReference type="InterPro" id="IPR018490">
    <property type="entry name" value="cNMP-bd_dom_sf"/>
</dbReference>
<dbReference type="InterPro" id="IPR000160">
    <property type="entry name" value="GGDEF_dom"/>
</dbReference>
<dbReference type="PANTHER" id="PTHR45138:SF9">
    <property type="entry name" value="DIGUANYLATE CYCLASE DGCM-RELATED"/>
    <property type="match status" value="1"/>
</dbReference>
<evidence type="ECO:0000313" key="7">
    <source>
        <dbReference type="Proteomes" id="UP000249061"/>
    </source>
</evidence>
<accession>A0A2W5TZ64</accession>
<dbReference type="SMART" id="SM00100">
    <property type="entry name" value="cNMP"/>
    <property type="match status" value="1"/>
</dbReference>
<dbReference type="PROSITE" id="PS00888">
    <property type="entry name" value="CNMP_BINDING_1"/>
    <property type="match status" value="1"/>
</dbReference>
<dbReference type="AlphaFoldDB" id="A0A2W5TZ64"/>
<dbReference type="Gene3D" id="2.60.120.10">
    <property type="entry name" value="Jelly Rolls"/>
    <property type="match status" value="1"/>
</dbReference>
<comment type="catalytic activity">
    <reaction evidence="2">
        <text>2 GTP = 3',3'-c-di-GMP + 2 diphosphate</text>
        <dbReference type="Rhea" id="RHEA:24898"/>
        <dbReference type="ChEBI" id="CHEBI:33019"/>
        <dbReference type="ChEBI" id="CHEBI:37565"/>
        <dbReference type="ChEBI" id="CHEBI:58805"/>
        <dbReference type="EC" id="2.7.7.65"/>
    </reaction>
</comment>
<dbReference type="InterPro" id="IPR043128">
    <property type="entry name" value="Rev_trsase/Diguanyl_cyclase"/>
</dbReference>
<feature type="domain" description="GGDEF" evidence="5">
    <location>
        <begin position="196"/>
        <end position="326"/>
    </location>
</feature>
<dbReference type="EC" id="2.7.7.65" evidence="1"/>
<dbReference type="EMBL" id="QFQP01000001">
    <property type="protein sequence ID" value="PZR18503.1"/>
    <property type="molecule type" value="Genomic_DNA"/>
</dbReference>
<feature type="coiled-coil region" evidence="3">
    <location>
        <begin position="128"/>
        <end position="169"/>
    </location>
</feature>
<evidence type="ECO:0000259" key="5">
    <source>
        <dbReference type="PROSITE" id="PS50887"/>
    </source>
</evidence>
<dbReference type="InterPro" id="IPR029787">
    <property type="entry name" value="Nucleotide_cyclase"/>
</dbReference>
<sequence>MPAFPPDSPLHAFSEVEVNAIFEAGRERTAAVDEVIVAEGEPGDSMFFLLEGRCEARIGTGKAVRTYEPGSYFGELSFINAGHRRSASIVATAPTRMQVIDQSSINALLDSHPRAIFTLLRRACAFLVDAERNLISDLRRRNTELQDTIKKLEFTRQRLNQEEETARTDQLTGLFNRRAFDSELPVFMARSKAIGSGLALLAMDLDHFKPVNDTLGHAVGDFVLRGVGKILAQGVRKTDLPCRIGGDEFVVLLADLNESAAKMRAEVLRAAVNAMPHPGNDQGIRITTTMGGTMYREGETLEQFMQRADEALYAAKRAGRNRVGWE</sequence>
<dbReference type="PROSITE" id="PS50042">
    <property type="entry name" value="CNMP_BINDING_3"/>
    <property type="match status" value="1"/>
</dbReference>
<evidence type="ECO:0000256" key="1">
    <source>
        <dbReference type="ARBA" id="ARBA00012528"/>
    </source>
</evidence>
<protein>
    <recommendedName>
        <fullName evidence="1">diguanylate cyclase</fullName>
        <ecNumber evidence="1">2.7.7.65</ecNumber>
    </recommendedName>
</protein>
<dbReference type="InterPro" id="IPR018488">
    <property type="entry name" value="cNMP-bd_CS"/>
</dbReference>
<dbReference type="NCBIfam" id="TIGR00254">
    <property type="entry name" value="GGDEF"/>
    <property type="match status" value="1"/>
</dbReference>
<dbReference type="FunFam" id="3.30.70.270:FF:000001">
    <property type="entry name" value="Diguanylate cyclase domain protein"/>
    <property type="match status" value="1"/>
</dbReference>
<organism evidence="6 7">
    <name type="scientific">Archangium gephyra</name>
    <dbReference type="NCBI Taxonomy" id="48"/>
    <lineage>
        <taxon>Bacteria</taxon>
        <taxon>Pseudomonadati</taxon>
        <taxon>Myxococcota</taxon>
        <taxon>Myxococcia</taxon>
        <taxon>Myxococcales</taxon>
        <taxon>Cystobacterineae</taxon>
        <taxon>Archangiaceae</taxon>
        <taxon>Archangium</taxon>
    </lineage>
</organism>
<dbReference type="CDD" id="cd00038">
    <property type="entry name" value="CAP_ED"/>
    <property type="match status" value="1"/>
</dbReference>
<dbReference type="Pfam" id="PF00027">
    <property type="entry name" value="cNMP_binding"/>
    <property type="match status" value="1"/>
</dbReference>
<dbReference type="InterPro" id="IPR014710">
    <property type="entry name" value="RmlC-like_jellyroll"/>
</dbReference>
<evidence type="ECO:0000256" key="3">
    <source>
        <dbReference type="SAM" id="Coils"/>
    </source>
</evidence>